<feature type="coiled-coil region" evidence="5">
    <location>
        <begin position="107"/>
        <end position="152"/>
    </location>
</feature>
<dbReference type="InterPro" id="IPR052405">
    <property type="entry name" value="Mito_Transl_Release_Factor"/>
</dbReference>
<evidence type="ECO:0000256" key="4">
    <source>
        <dbReference type="ARBA" id="ARBA00023128"/>
    </source>
</evidence>
<dbReference type="AlphaFoldDB" id="A0A1B6MJR7"/>
<gene>
    <name evidence="7" type="ORF">g.5586</name>
</gene>
<proteinExistence type="inferred from homology"/>
<dbReference type="Pfam" id="PF00472">
    <property type="entry name" value="RF-1"/>
    <property type="match status" value="1"/>
</dbReference>
<name>A0A1B6MJR7_9HEMI</name>
<evidence type="ECO:0000256" key="3">
    <source>
        <dbReference type="ARBA" id="ARBA00022946"/>
    </source>
</evidence>
<dbReference type="PANTHER" id="PTHR46203">
    <property type="entry name" value="PROBABLE PEPTIDE CHAIN RELEASE FACTOR C12ORF65"/>
    <property type="match status" value="1"/>
</dbReference>
<evidence type="ECO:0000256" key="2">
    <source>
        <dbReference type="ARBA" id="ARBA00010835"/>
    </source>
</evidence>
<evidence type="ECO:0000256" key="1">
    <source>
        <dbReference type="ARBA" id="ARBA00004173"/>
    </source>
</evidence>
<keyword evidence="4" id="KW-0496">Mitochondrion</keyword>
<comment type="subcellular location">
    <subcellularLocation>
        <location evidence="1">Mitochondrion</location>
    </subcellularLocation>
</comment>
<dbReference type="GO" id="GO:0005739">
    <property type="term" value="C:mitochondrion"/>
    <property type="evidence" value="ECO:0007669"/>
    <property type="project" value="UniProtKB-SubCell"/>
</dbReference>
<dbReference type="PANTHER" id="PTHR46203:SF1">
    <property type="entry name" value="MITOCHONDRIAL TRANSLATION RELEASE FACTOR IN RESCUE"/>
    <property type="match status" value="1"/>
</dbReference>
<accession>A0A1B6MJR7</accession>
<dbReference type="GO" id="GO:0003747">
    <property type="term" value="F:translation release factor activity"/>
    <property type="evidence" value="ECO:0007669"/>
    <property type="project" value="InterPro"/>
</dbReference>
<keyword evidence="5" id="KW-0175">Coiled coil</keyword>
<dbReference type="InterPro" id="IPR045853">
    <property type="entry name" value="Pep_chain_release_fac_I_sf"/>
</dbReference>
<evidence type="ECO:0000313" key="7">
    <source>
        <dbReference type="EMBL" id="JAT36099.1"/>
    </source>
</evidence>
<evidence type="ECO:0000259" key="6">
    <source>
        <dbReference type="Pfam" id="PF00472"/>
    </source>
</evidence>
<evidence type="ECO:0000256" key="5">
    <source>
        <dbReference type="SAM" id="Coils"/>
    </source>
</evidence>
<comment type="similarity">
    <text evidence="2">Belongs to the prokaryotic/mitochondrial release factor family.</text>
</comment>
<dbReference type="FunFam" id="3.30.160.20:FF:000065">
    <property type="entry name" value="Peptidyl-tRNA hydrolase domain protein"/>
    <property type="match status" value="1"/>
</dbReference>
<organism evidence="7">
    <name type="scientific">Graphocephala atropunctata</name>
    <dbReference type="NCBI Taxonomy" id="36148"/>
    <lineage>
        <taxon>Eukaryota</taxon>
        <taxon>Metazoa</taxon>
        <taxon>Ecdysozoa</taxon>
        <taxon>Arthropoda</taxon>
        <taxon>Hexapoda</taxon>
        <taxon>Insecta</taxon>
        <taxon>Pterygota</taxon>
        <taxon>Neoptera</taxon>
        <taxon>Paraneoptera</taxon>
        <taxon>Hemiptera</taxon>
        <taxon>Auchenorrhyncha</taxon>
        <taxon>Membracoidea</taxon>
        <taxon>Cicadellidae</taxon>
        <taxon>Cicadellinae</taxon>
        <taxon>Cicadellini</taxon>
        <taxon>Graphocephala</taxon>
    </lineage>
</organism>
<protein>
    <recommendedName>
        <fullName evidence="6">Prokaryotic-type class I peptide chain release factors domain-containing protein</fullName>
    </recommendedName>
</protein>
<dbReference type="EMBL" id="GEBQ01003878">
    <property type="protein sequence ID" value="JAT36099.1"/>
    <property type="molecule type" value="Transcribed_RNA"/>
</dbReference>
<feature type="domain" description="Prokaryotic-type class I peptide chain release factors" evidence="6">
    <location>
        <begin position="45"/>
        <end position="141"/>
    </location>
</feature>
<keyword evidence="3" id="KW-0809">Transit peptide</keyword>
<dbReference type="Gene3D" id="3.30.160.20">
    <property type="match status" value="1"/>
</dbReference>
<dbReference type="SUPFAM" id="SSF75620">
    <property type="entry name" value="Release factor"/>
    <property type="match status" value="1"/>
</dbReference>
<reference evidence="7" key="1">
    <citation type="submission" date="2015-11" db="EMBL/GenBank/DDBJ databases">
        <title>De novo transcriptome assembly of four potential Pierce s Disease insect vectors from Arizona vineyards.</title>
        <authorList>
            <person name="Tassone E.E."/>
        </authorList>
    </citation>
    <scope>NUCLEOTIDE SEQUENCE</scope>
</reference>
<dbReference type="InterPro" id="IPR000352">
    <property type="entry name" value="Pep_chain_release_fac_I"/>
</dbReference>
<sequence length="153" mass="17382">MMLRTLLRGSGLRQQPQRLTSQATLVTSGTALVSKKHLDFSLQPKIVEEDLEEQFVRGAGPGGQATNKTNNCVVLCHKPTGIVVKCHQSRSQDQNRKMARLILLTKLDNLLNRENSIEAQIKNVEKKKSVRADQKRRKLAELKQLWKEQEELT</sequence>